<organism evidence="8 9">
    <name type="scientific">Sporosarcina pasteurii</name>
    <name type="common">Bacillus pasteurii</name>
    <dbReference type="NCBI Taxonomy" id="1474"/>
    <lineage>
        <taxon>Bacteria</taxon>
        <taxon>Bacillati</taxon>
        <taxon>Bacillota</taxon>
        <taxon>Bacilli</taxon>
        <taxon>Bacillales</taxon>
        <taxon>Caryophanaceae</taxon>
        <taxon>Sporosarcina</taxon>
    </lineage>
</organism>
<evidence type="ECO:0000256" key="4">
    <source>
        <dbReference type="ARBA" id="ARBA00048391"/>
    </source>
</evidence>
<evidence type="ECO:0000259" key="6">
    <source>
        <dbReference type="Pfam" id="PF05175"/>
    </source>
</evidence>
<dbReference type="NCBIfam" id="TIGR03534">
    <property type="entry name" value="RF_mod_PrmC"/>
    <property type="match status" value="1"/>
</dbReference>
<keyword evidence="9" id="KW-1185">Reference proteome</keyword>
<dbReference type="GO" id="GO:0102559">
    <property type="term" value="F:peptide chain release factor N(5)-glutamine methyltransferase activity"/>
    <property type="evidence" value="ECO:0007669"/>
    <property type="project" value="UniProtKB-EC"/>
</dbReference>
<dbReference type="InterPro" id="IPR019874">
    <property type="entry name" value="RF_methyltr_PrmC"/>
</dbReference>
<keyword evidence="3 5" id="KW-0949">S-adenosyl-L-methionine</keyword>
<evidence type="ECO:0000313" key="9">
    <source>
        <dbReference type="Proteomes" id="UP000254519"/>
    </source>
</evidence>
<evidence type="ECO:0000313" key="8">
    <source>
        <dbReference type="EMBL" id="SUI99092.1"/>
    </source>
</evidence>
<dbReference type="GO" id="GO:0003676">
    <property type="term" value="F:nucleic acid binding"/>
    <property type="evidence" value="ECO:0007669"/>
    <property type="project" value="InterPro"/>
</dbReference>
<feature type="binding site" evidence="5">
    <location>
        <position position="146"/>
    </location>
    <ligand>
        <name>S-adenosyl-L-methionine</name>
        <dbReference type="ChEBI" id="CHEBI:59789"/>
    </ligand>
</feature>
<gene>
    <name evidence="5 8" type="primary">prmC</name>
    <name evidence="8" type="ORF">NCTC4822_00430</name>
</gene>
<evidence type="ECO:0000256" key="1">
    <source>
        <dbReference type="ARBA" id="ARBA00022603"/>
    </source>
</evidence>
<dbReference type="InterPro" id="IPR004556">
    <property type="entry name" value="HemK-like"/>
</dbReference>
<dbReference type="SUPFAM" id="SSF53335">
    <property type="entry name" value="S-adenosyl-L-methionine-dependent methyltransferases"/>
    <property type="match status" value="1"/>
</dbReference>
<keyword evidence="1 5" id="KW-0489">Methyltransferase</keyword>
<dbReference type="NCBIfam" id="TIGR00536">
    <property type="entry name" value="hemK_fam"/>
    <property type="match status" value="1"/>
</dbReference>
<dbReference type="Gene3D" id="3.40.50.150">
    <property type="entry name" value="Vaccinia Virus protein VP39"/>
    <property type="match status" value="1"/>
</dbReference>
<dbReference type="PANTHER" id="PTHR18895:SF74">
    <property type="entry name" value="MTRF1L RELEASE FACTOR GLUTAMINE METHYLTRANSFERASE"/>
    <property type="match status" value="1"/>
</dbReference>
<dbReference type="InterPro" id="IPR007848">
    <property type="entry name" value="Small_mtfrase_dom"/>
</dbReference>
<reference evidence="8 9" key="1">
    <citation type="submission" date="2018-06" db="EMBL/GenBank/DDBJ databases">
        <authorList>
            <consortium name="Pathogen Informatics"/>
            <person name="Doyle S."/>
        </authorList>
    </citation>
    <scope>NUCLEOTIDE SEQUENCE [LARGE SCALE GENOMIC DNA]</scope>
    <source>
        <strain evidence="9">ATCC 11859 / DSM 33 / NCIB 8841 / NCTC 4822</strain>
    </source>
</reference>
<feature type="binding site" evidence="5">
    <location>
        <begin position="123"/>
        <end position="127"/>
    </location>
    <ligand>
        <name>S-adenosyl-L-methionine</name>
        <dbReference type="ChEBI" id="CHEBI:59789"/>
    </ligand>
</feature>
<comment type="catalytic activity">
    <reaction evidence="4 5">
        <text>L-glutaminyl-[peptide chain release factor] + S-adenosyl-L-methionine = N(5)-methyl-L-glutaminyl-[peptide chain release factor] + S-adenosyl-L-homocysteine + H(+)</text>
        <dbReference type="Rhea" id="RHEA:42896"/>
        <dbReference type="Rhea" id="RHEA-COMP:10271"/>
        <dbReference type="Rhea" id="RHEA-COMP:10272"/>
        <dbReference type="ChEBI" id="CHEBI:15378"/>
        <dbReference type="ChEBI" id="CHEBI:30011"/>
        <dbReference type="ChEBI" id="CHEBI:57856"/>
        <dbReference type="ChEBI" id="CHEBI:59789"/>
        <dbReference type="ChEBI" id="CHEBI:61891"/>
        <dbReference type="EC" id="2.1.1.297"/>
    </reaction>
</comment>
<evidence type="ECO:0000256" key="5">
    <source>
        <dbReference type="HAMAP-Rule" id="MF_02126"/>
    </source>
</evidence>
<dbReference type="InterPro" id="IPR040758">
    <property type="entry name" value="PrmC_N"/>
</dbReference>
<dbReference type="PROSITE" id="PS00092">
    <property type="entry name" value="N6_MTASE"/>
    <property type="match status" value="1"/>
</dbReference>
<evidence type="ECO:0000259" key="7">
    <source>
        <dbReference type="Pfam" id="PF17827"/>
    </source>
</evidence>
<accession>A0A380BCK3</accession>
<dbReference type="OrthoDB" id="9800643at2"/>
<dbReference type="Proteomes" id="UP000254519">
    <property type="component" value="Unassembled WGS sequence"/>
</dbReference>
<dbReference type="RefSeq" id="WP_115359926.1">
    <property type="nucleotide sequence ID" value="NZ_CP038012.1"/>
</dbReference>
<feature type="binding site" evidence="5">
    <location>
        <begin position="188"/>
        <end position="191"/>
    </location>
    <ligand>
        <name>substrate</name>
    </ligand>
</feature>
<dbReference type="Pfam" id="PF17827">
    <property type="entry name" value="PrmC_N"/>
    <property type="match status" value="1"/>
</dbReference>
<comment type="function">
    <text evidence="5">Methylates the class 1 translation termination release factors RF1/PrfA and RF2/PrfB on the glutamine residue of the universally conserved GGQ motif.</text>
</comment>
<dbReference type="Gene3D" id="1.10.8.10">
    <property type="entry name" value="DNA helicase RuvA subunit, C-terminal domain"/>
    <property type="match status" value="1"/>
</dbReference>
<evidence type="ECO:0000256" key="2">
    <source>
        <dbReference type="ARBA" id="ARBA00022679"/>
    </source>
</evidence>
<dbReference type="GO" id="GO:0032259">
    <property type="term" value="P:methylation"/>
    <property type="evidence" value="ECO:0007669"/>
    <property type="project" value="UniProtKB-KW"/>
</dbReference>
<dbReference type="Pfam" id="PF05175">
    <property type="entry name" value="MTS"/>
    <property type="match status" value="1"/>
</dbReference>
<proteinExistence type="inferred from homology"/>
<feature type="domain" description="Release factor glutamine methyltransferase N-terminal" evidence="7">
    <location>
        <begin position="7"/>
        <end position="75"/>
    </location>
</feature>
<dbReference type="PANTHER" id="PTHR18895">
    <property type="entry name" value="HEMK METHYLTRANSFERASE"/>
    <property type="match status" value="1"/>
</dbReference>
<feature type="binding site" evidence="5">
    <location>
        <position position="188"/>
    </location>
    <ligand>
        <name>S-adenosyl-L-methionine</name>
        <dbReference type="ChEBI" id="CHEBI:59789"/>
    </ligand>
</feature>
<name>A0A380BCK3_SPOPA</name>
<feature type="domain" description="Methyltransferase small" evidence="6">
    <location>
        <begin position="111"/>
        <end position="198"/>
    </location>
</feature>
<dbReference type="AlphaFoldDB" id="A0A380BCK3"/>
<comment type="similarity">
    <text evidence="5">Belongs to the protein N5-glutamine methyltransferase family. PrmC subfamily.</text>
</comment>
<keyword evidence="2 5" id="KW-0808">Transferase</keyword>
<evidence type="ECO:0000256" key="3">
    <source>
        <dbReference type="ARBA" id="ARBA00022691"/>
    </source>
</evidence>
<dbReference type="EMBL" id="UGYZ01000002">
    <property type="protein sequence ID" value="SUI99092.1"/>
    <property type="molecule type" value="Genomic_DNA"/>
</dbReference>
<dbReference type="CDD" id="cd02440">
    <property type="entry name" value="AdoMet_MTases"/>
    <property type="match status" value="1"/>
</dbReference>
<dbReference type="HAMAP" id="MF_02126">
    <property type="entry name" value="RF_methyltr_PrmC"/>
    <property type="match status" value="1"/>
</dbReference>
<comment type="caution">
    <text evidence="5">Lacks conserved residue(s) required for the propagation of feature annotation.</text>
</comment>
<dbReference type="EC" id="2.1.1.297" evidence="5"/>
<sequence>MTERIYEAQHRAFSLLEEKGLDAGAIRFLMEHITGFSHASLLANMRTYLTEEQHHRFWQKVDELLEGKPVQYVIGHEVFYGRTFQVNENVLIPRPETEELIVEALKRMKKLFGESNPTVADIGTGSGAIAITMKLESPQLEVTATDISESALRVAKQNATELGAAIDFKQGDLTEPLAHKTWDVVLSNPPYIARSEASEMTDTVLDYEPHRALFAEEDGLYCYRKLAEQLPKLMNKPGLIGVEFGHAQGRAVYHLFSESFPNAVIETVKDINGKDRMLFCEIRE</sequence>
<dbReference type="InterPro" id="IPR002052">
    <property type="entry name" value="DNA_methylase_N6_adenine_CS"/>
</dbReference>
<dbReference type="InterPro" id="IPR050320">
    <property type="entry name" value="N5-glutamine_MTase"/>
</dbReference>
<protein>
    <recommendedName>
        <fullName evidence="5">Release factor glutamine methyltransferase</fullName>
        <shortName evidence="5">RF MTase</shortName>
        <ecNumber evidence="5">2.1.1.297</ecNumber>
    </recommendedName>
    <alternativeName>
        <fullName evidence="5">N5-glutamine methyltransferase PrmC</fullName>
    </alternativeName>
    <alternativeName>
        <fullName evidence="5">Protein-(glutamine-N5) MTase PrmC</fullName>
    </alternativeName>
    <alternativeName>
        <fullName evidence="5">Protein-glutamine N-methyltransferase PrmC</fullName>
    </alternativeName>
</protein>
<dbReference type="InterPro" id="IPR029063">
    <property type="entry name" value="SAM-dependent_MTases_sf"/>
</dbReference>